<protein>
    <submittedName>
        <fullName evidence="1">6-bladed beta-propeller</fullName>
    </submittedName>
</protein>
<reference evidence="2" key="1">
    <citation type="journal article" date="2019" name="Int. J. Syst. Evol. Microbiol.">
        <title>The Global Catalogue of Microorganisms (GCM) 10K type strain sequencing project: providing services to taxonomists for standard genome sequencing and annotation.</title>
        <authorList>
            <consortium name="The Broad Institute Genomics Platform"/>
            <consortium name="The Broad Institute Genome Sequencing Center for Infectious Disease"/>
            <person name="Wu L."/>
            <person name="Ma J."/>
        </authorList>
    </citation>
    <scope>NUCLEOTIDE SEQUENCE [LARGE SCALE GENOMIC DNA]</scope>
    <source>
        <strain evidence="2">KCTC 52042</strain>
    </source>
</reference>
<organism evidence="1 2">
    <name type="scientific">Gracilimonas halophila</name>
    <dbReference type="NCBI Taxonomy" id="1834464"/>
    <lineage>
        <taxon>Bacteria</taxon>
        <taxon>Pseudomonadati</taxon>
        <taxon>Balneolota</taxon>
        <taxon>Balneolia</taxon>
        <taxon>Balneolales</taxon>
        <taxon>Balneolaceae</taxon>
        <taxon>Gracilimonas</taxon>
    </lineage>
</organism>
<gene>
    <name evidence="1" type="ORF">ACFSVN_03560</name>
</gene>
<proteinExistence type="predicted"/>
<dbReference type="InterPro" id="IPR011042">
    <property type="entry name" value="6-blade_b-propeller_TolB-like"/>
</dbReference>
<dbReference type="Gene3D" id="2.120.10.30">
    <property type="entry name" value="TolB, C-terminal domain"/>
    <property type="match status" value="1"/>
</dbReference>
<sequence>MIISIGCTEKETTEQAEPELIKIDTLYTFTEFDSHNIAQPTDVEILDGGQILVSDYGTDKITSLNKNGNINFVFGREGRGPGEFLNINDIFELNSQIIVFDNHLYKISVFDTLSNFLNSHTLPKDVFNKDLALINDSLYVVGLDGLEDSLFRIQSLTSDYKLQFGETRLKRQGRIDMQKNKNQLKTGEIPDFYKNKVKLRSDGKYIYAFFEGYSEMSKYDLSGNLVWNEKVELTFNDEIFNRAVERAKTHKNPRSMPGITYILEFKPYEQGIYILTSSSLKRIQQFVKLDHNGEMRTIYTLPDSTTVYDFDIDFDNEEVYFTSWNYGIVGKADLKN</sequence>
<evidence type="ECO:0000313" key="1">
    <source>
        <dbReference type="EMBL" id="MFD2531516.1"/>
    </source>
</evidence>
<name>A0ABW5JFI8_9BACT</name>
<dbReference type="RefSeq" id="WP_390298707.1">
    <property type="nucleotide sequence ID" value="NZ_JBHULI010000003.1"/>
</dbReference>
<dbReference type="SUPFAM" id="SSF101898">
    <property type="entry name" value="NHL repeat"/>
    <property type="match status" value="1"/>
</dbReference>
<dbReference type="Proteomes" id="UP001597460">
    <property type="component" value="Unassembled WGS sequence"/>
</dbReference>
<dbReference type="Pfam" id="PF17170">
    <property type="entry name" value="DUF5128"/>
    <property type="match status" value="1"/>
</dbReference>
<keyword evidence="2" id="KW-1185">Reference proteome</keyword>
<accession>A0ABW5JFI8</accession>
<comment type="caution">
    <text evidence="1">The sequence shown here is derived from an EMBL/GenBank/DDBJ whole genome shotgun (WGS) entry which is preliminary data.</text>
</comment>
<dbReference type="EMBL" id="JBHULI010000003">
    <property type="protein sequence ID" value="MFD2531516.1"/>
    <property type="molecule type" value="Genomic_DNA"/>
</dbReference>
<evidence type="ECO:0000313" key="2">
    <source>
        <dbReference type="Proteomes" id="UP001597460"/>
    </source>
</evidence>